<evidence type="ECO:0000256" key="2">
    <source>
        <dbReference type="ARBA" id="ARBA00023065"/>
    </source>
</evidence>
<sequence>MVPAGGGVGDNQIGKDARLCMGGKVRRRNGSGTCGSIAADPLAFPSLNPLDSFSKGGRKSHKHRKK</sequence>
<dbReference type="PROSITE" id="PS00152">
    <property type="entry name" value="ATPASE_ALPHA_BETA"/>
    <property type="match status" value="1"/>
</dbReference>
<evidence type="ECO:0000256" key="3">
    <source>
        <dbReference type="SAM" id="MobiDB-lite"/>
    </source>
</evidence>
<dbReference type="InterPro" id="IPR020003">
    <property type="entry name" value="ATPase_a/bsu_AS"/>
</dbReference>
<dbReference type="GO" id="GO:0005524">
    <property type="term" value="F:ATP binding"/>
    <property type="evidence" value="ECO:0007669"/>
    <property type="project" value="InterPro"/>
</dbReference>
<keyword evidence="5" id="KW-1185">Reference proteome</keyword>
<accession>A0A4S8I9J8</accession>
<feature type="compositionally biased region" description="Basic residues" evidence="3">
    <location>
        <begin position="56"/>
        <end position="66"/>
    </location>
</feature>
<proteinExistence type="predicted"/>
<organism evidence="4 5">
    <name type="scientific">Musa balbisiana</name>
    <name type="common">Banana</name>
    <dbReference type="NCBI Taxonomy" id="52838"/>
    <lineage>
        <taxon>Eukaryota</taxon>
        <taxon>Viridiplantae</taxon>
        <taxon>Streptophyta</taxon>
        <taxon>Embryophyta</taxon>
        <taxon>Tracheophyta</taxon>
        <taxon>Spermatophyta</taxon>
        <taxon>Magnoliopsida</taxon>
        <taxon>Liliopsida</taxon>
        <taxon>Zingiberales</taxon>
        <taxon>Musaceae</taxon>
        <taxon>Musa</taxon>
    </lineage>
</organism>
<evidence type="ECO:0000313" key="4">
    <source>
        <dbReference type="EMBL" id="THU43772.1"/>
    </source>
</evidence>
<name>A0A4S8I9J8_MUSBA</name>
<keyword evidence="2" id="KW-0406">Ion transport</keyword>
<comment type="caution">
    <text evidence="4">The sequence shown here is derived from an EMBL/GenBank/DDBJ whole genome shotgun (WGS) entry which is preliminary data.</text>
</comment>
<dbReference type="EMBL" id="PYDT01000011">
    <property type="protein sequence ID" value="THU43772.1"/>
    <property type="molecule type" value="Genomic_DNA"/>
</dbReference>
<feature type="region of interest" description="Disordered" evidence="3">
    <location>
        <begin position="30"/>
        <end position="66"/>
    </location>
</feature>
<dbReference type="AlphaFoldDB" id="A0A4S8I9J8"/>
<evidence type="ECO:0000256" key="1">
    <source>
        <dbReference type="ARBA" id="ARBA00022448"/>
    </source>
</evidence>
<reference evidence="4 5" key="1">
    <citation type="journal article" date="2019" name="Nat. Plants">
        <title>Genome sequencing of Musa balbisiana reveals subgenome evolution and function divergence in polyploid bananas.</title>
        <authorList>
            <person name="Yao X."/>
        </authorList>
    </citation>
    <scope>NUCLEOTIDE SEQUENCE [LARGE SCALE GENOMIC DNA]</scope>
    <source>
        <strain evidence="5">cv. DH-PKW</strain>
        <tissue evidence="4">Leaves</tissue>
    </source>
</reference>
<dbReference type="Proteomes" id="UP000317650">
    <property type="component" value="Chromosome 2"/>
</dbReference>
<evidence type="ECO:0000313" key="5">
    <source>
        <dbReference type="Proteomes" id="UP000317650"/>
    </source>
</evidence>
<keyword evidence="1" id="KW-0813">Transport</keyword>
<gene>
    <name evidence="4" type="ORF">C4D60_Mb02t00290</name>
</gene>
<protein>
    <submittedName>
        <fullName evidence="4">Uncharacterized protein</fullName>
    </submittedName>
</protein>